<evidence type="ECO:0000313" key="1">
    <source>
        <dbReference type="EMBL" id="MDH2332610.1"/>
    </source>
</evidence>
<dbReference type="EMBL" id="JARVWT010000007">
    <property type="protein sequence ID" value="MDH2332610.1"/>
    <property type="molecule type" value="Genomic_DNA"/>
</dbReference>
<protein>
    <submittedName>
        <fullName evidence="1">Uncharacterized protein</fullName>
    </submittedName>
</protein>
<dbReference type="Proteomes" id="UP001229409">
    <property type="component" value="Unassembled WGS sequence"/>
</dbReference>
<proteinExistence type="predicted"/>
<name>A0AAP4A407_PAEPO</name>
<gene>
    <name evidence="1" type="ORF">QDS18_17300</name>
</gene>
<sequence>MIWDKTWLARGEASIRDLASYPSFEAPEELLNELDLQLSAIVLEQ</sequence>
<organism evidence="1 2">
    <name type="scientific">Paenibacillus polymyxa</name>
    <name type="common">Bacillus polymyxa</name>
    <dbReference type="NCBI Taxonomy" id="1406"/>
    <lineage>
        <taxon>Bacteria</taxon>
        <taxon>Bacillati</taxon>
        <taxon>Bacillota</taxon>
        <taxon>Bacilli</taxon>
        <taxon>Bacillales</taxon>
        <taxon>Paenibacillaceae</taxon>
        <taxon>Paenibacillus</taxon>
    </lineage>
</organism>
<dbReference type="AlphaFoldDB" id="A0AAP4A407"/>
<dbReference type="RefSeq" id="WP_023986512.1">
    <property type="nucleotide sequence ID" value="NZ_CP109848.1"/>
</dbReference>
<accession>A0AAP4A407</accession>
<comment type="caution">
    <text evidence="1">The sequence shown here is derived from an EMBL/GenBank/DDBJ whole genome shotgun (WGS) entry which is preliminary data.</text>
</comment>
<reference evidence="1" key="1">
    <citation type="submission" date="2023-04" db="EMBL/GenBank/DDBJ databases">
        <title>Uncovering the Secrets of Slow-Growing Bacteria in Tropical Savanna Soil through Cultivation and Genomic Analysis.</title>
        <authorList>
            <person name="Goncalves O.S."/>
            <person name="Santana M.F."/>
        </authorList>
    </citation>
    <scope>NUCLEOTIDE SEQUENCE</scope>
    <source>
        <strain evidence="1">ANTI</strain>
    </source>
</reference>
<evidence type="ECO:0000313" key="2">
    <source>
        <dbReference type="Proteomes" id="UP001229409"/>
    </source>
</evidence>